<evidence type="ECO:0000256" key="2">
    <source>
        <dbReference type="ARBA" id="ARBA00009152"/>
    </source>
</evidence>
<evidence type="ECO:0000256" key="3">
    <source>
        <dbReference type="ARBA" id="ARBA00013085"/>
    </source>
</evidence>
<feature type="domain" description="Polymerase/histidinol phosphatase N-terminal" evidence="9">
    <location>
        <begin position="2"/>
        <end position="84"/>
    </location>
</feature>
<dbReference type="EMBL" id="CP129113">
    <property type="protein sequence ID" value="WLV25114.1"/>
    <property type="molecule type" value="Genomic_DNA"/>
</dbReference>
<dbReference type="InterPro" id="IPR010140">
    <property type="entry name" value="Histidinol_P_phosphatase_HisJ"/>
</dbReference>
<protein>
    <recommendedName>
        <fullName evidence="3 8">Histidinol-phosphatase</fullName>
        <shortName evidence="8">HolPase</shortName>
        <ecNumber evidence="3 8">3.1.3.15</ecNumber>
    </recommendedName>
</protein>
<dbReference type="PANTHER" id="PTHR21039">
    <property type="entry name" value="HISTIDINOL PHOSPHATASE-RELATED"/>
    <property type="match status" value="1"/>
</dbReference>
<dbReference type="Gene3D" id="3.20.20.140">
    <property type="entry name" value="Metal-dependent hydrolases"/>
    <property type="match status" value="1"/>
</dbReference>
<dbReference type="Proteomes" id="UP001180087">
    <property type="component" value="Chromosome"/>
</dbReference>
<dbReference type="InterPro" id="IPR003141">
    <property type="entry name" value="Pol/His_phosphatase_N"/>
</dbReference>
<dbReference type="RefSeq" id="WP_348028834.1">
    <property type="nucleotide sequence ID" value="NZ_CP129113.1"/>
</dbReference>
<dbReference type="SMART" id="SM00481">
    <property type="entry name" value="POLIIIAc"/>
    <property type="match status" value="1"/>
</dbReference>
<evidence type="ECO:0000313" key="11">
    <source>
        <dbReference type="Proteomes" id="UP001180087"/>
    </source>
</evidence>
<proteinExistence type="inferred from homology"/>
<comment type="catalytic activity">
    <reaction evidence="7 8">
        <text>L-histidinol phosphate + H2O = L-histidinol + phosphate</text>
        <dbReference type="Rhea" id="RHEA:14465"/>
        <dbReference type="ChEBI" id="CHEBI:15377"/>
        <dbReference type="ChEBI" id="CHEBI:43474"/>
        <dbReference type="ChEBI" id="CHEBI:57699"/>
        <dbReference type="ChEBI" id="CHEBI:57980"/>
        <dbReference type="EC" id="3.1.3.15"/>
    </reaction>
</comment>
<accession>A0ABY9KWV4</accession>
<evidence type="ECO:0000259" key="9">
    <source>
        <dbReference type="SMART" id="SM00481"/>
    </source>
</evidence>
<dbReference type="Pfam" id="PF02811">
    <property type="entry name" value="PHP"/>
    <property type="match status" value="1"/>
</dbReference>
<dbReference type="InterPro" id="IPR004013">
    <property type="entry name" value="PHP_dom"/>
</dbReference>
<reference evidence="10" key="1">
    <citation type="submission" date="2023-06" db="EMBL/GenBank/DDBJ databases">
        <title>A Treasure from Seagulls: Isolation and Description of Aciduricobacillus qingdaonensis gen. nov., sp. nov., a Rare Obligately Uric Acid-utilizing Member in the Family Bacillaceae.</title>
        <authorList>
            <person name="Liu W."/>
            <person name="Wang B."/>
        </authorList>
    </citation>
    <scope>NUCLEOTIDE SEQUENCE</scope>
    <source>
        <strain evidence="10">44XB</strain>
    </source>
</reference>
<evidence type="ECO:0000256" key="7">
    <source>
        <dbReference type="ARBA" id="ARBA00049158"/>
    </source>
</evidence>
<dbReference type="InterPro" id="IPR016195">
    <property type="entry name" value="Pol/histidinol_Pase-like"/>
</dbReference>
<keyword evidence="5 8" id="KW-0378">Hydrolase</keyword>
<keyword evidence="6 8" id="KW-0368">Histidine biosynthesis</keyword>
<evidence type="ECO:0000256" key="8">
    <source>
        <dbReference type="RuleBase" id="RU366003"/>
    </source>
</evidence>
<comment type="similarity">
    <text evidence="2 8">Belongs to the PHP hydrolase family. HisK subfamily.</text>
</comment>
<comment type="pathway">
    <text evidence="1 8">Amino-acid biosynthesis; L-histidine biosynthesis; L-histidine from 5-phospho-alpha-D-ribose 1-diphosphate: step 8/9.</text>
</comment>
<keyword evidence="4 8" id="KW-0028">Amino-acid biosynthesis</keyword>
<dbReference type="NCBIfam" id="TIGR01856">
    <property type="entry name" value="hisJ_fam"/>
    <property type="match status" value="1"/>
</dbReference>
<keyword evidence="11" id="KW-1185">Reference proteome</keyword>
<dbReference type="PANTHER" id="PTHR21039:SF0">
    <property type="entry name" value="HISTIDINOL-PHOSPHATASE"/>
    <property type="match status" value="1"/>
</dbReference>
<dbReference type="SUPFAM" id="SSF89550">
    <property type="entry name" value="PHP domain-like"/>
    <property type="match status" value="1"/>
</dbReference>
<evidence type="ECO:0000256" key="5">
    <source>
        <dbReference type="ARBA" id="ARBA00022801"/>
    </source>
</evidence>
<evidence type="ECO:0000256" key="6">
    <source>
        <dbReference type="ARBA" id="ARBA00023102"/>
    </source>
</evidence>
<evidence type="ECO:0000256" key="1">
    <source>
        <dbReference type="ARBA" id="ARBA00004970"/>
    </source>
</evidence>
<evidence type="ECO:0000313" key="10">
    <source>
        <dbReference type="EMBL" id="WLV25114.1"/>
    </source>
</evidence>
<evidence type="ECO:0000256" key="4">
    <source>
        <dbReference type="ARBA" id="ARBA00022605"/>
    </source>
</evidence>
<organism evidence="10 11">
    <name type="scientific">Aciduricibacillus chroicocephali</name>
    <dbReference type="NCBI Taxonomy" id="3054939"/>
    <lineage>
        <taxon>Bacteria</taxon>
        <taxon>Bacillati</taxon>
        <taxon>Bacillota</taxon>
        <taxon>Bacilli</taxon>
        <taxon>Bacillales</taxon>
        <taxon>Bacillaceae</taxon>
        <taxon>Aciduricibacillus</taxon>
    </lineage>
</organism>
<dbReference type="EC" id="3.1.3.15" evidence="3 8"/>
<name>A0ABY9KWV4_9BACI</name>
<gene>
    <name evidence="10" type="ORF">QR721_02410</name>
</gene>
<sequence>MFDYHMHSTFSADCEEPMEKTIESAIKKGLTEICFTEHVDYDYPDPTISFDLDYQAYDRKIKEMQQKYADSIGIKKGVEVGIEPCYVGRFGKMLDEETFDFIICSMHVSERKDLHSGDFFKGKTVDEAYEIYYRELLDCVRRFDRFSILGHVDLVKRYTKEKAKNNFHELIGEIFNVIIPRGQGIELNTSGYRYGLGGGMPSTDILRLYKECGGEVLTLGSDSHVAETVAYKFKESLKLFQDIGFKYVTTFNDMKPTFHPISKLI</sequence>